<dbReference type="InterPro" id="IPR006158">
    <property type="entry name" value="Cobalamin-bd"/>
</dbReference>
<dbReference type="PROSITE" id="PS51918">
    <property type="entry name" value="RADICAL_SAM"/>
    <property type="match status" value="1"/>
</dbReference>
<dbReference type="RefSeq" id="WP_116480459.1">
    <property type="nucleotide sequence ID" value="NZ_QEKV01000009.1"/>
</dbReference>
<dbReference type="GO" id="GO:0005829">
    <property type="term" value="C:cytosol"/>
    <property type="evidence" value="ECO:0007669"/>
    <property type="project" value="TreeGrafter"/>
</dbReference>
<dbReference type="InterPro" id="IPR051198">
    <property type="entry name" value="BchE-like"/>
</dbReference>
<dbReference type="GO" id="GO:0046872">
    <property type="term" value="F:metal ion binding"/>
    <property type="evidence" value="ECO:0007669"/>
    <property type="project" value="UniProtKB-KW"/>
</dbReference>
<dbReference type="Pfam" id="PF13311">
    <property type="entry name" value="DUF4080"/>
    <property type="match status" value="1"/>
</dbReference>
<dbReference type="InterPro" id="IPR007197">
    <property type="entry name" value="rSAM"/>
</dbReference>
<dbReference type="EMBL" id="QEKV01000009">
    <property type="protein sequence ID" value="PVY93806.1"/>
    <property type="molecule type" value="Genomic_DNA"/>
</dbReference>
<keyword evidence="4" id="KW-0408">Iron</keyword>
<keyword evidence="5" id="KW-0411">Iron-sulfur</keyword>
<evidence type="ECO:0000259" key="7">
    <source>
        <dbReference type="PROSITE" id="PS51918"/>
    </source>
</evidence>
<feature type="domain" description="B12-binding" evidence="6">
    <location>
        <begin position="1"/>
        <end position="131"/>
    </location>
</feature>
<dbReference type="GO" id="GO:0003824">
    <property type="term" value="F:catalytic activity"/>
    <property type="evidence" value="ECO:0007669"/>
    <property type="project" value="InterPro"/>
</dbReference>
<keyword evidence="3" id="KW-0479">Metal-binding</keyword>
<sequence>MKVLLVGVNSKYIHTALAVQYLYNCCTDFDVEILEFNINQEISHTYGEILKRNPDVVMFSTYIWNIDYIERLTSDISKVTDAVIVWGGIESSFDTGEFFEKNPGLDIIIRDEGELTTPALLHAIEDKTPLSDVNGITFRENGNIITNPPRPLIKNLDEIPSPFKDYKNPPGKIVYYEMSRGCPFKCTFCMSSTIKGVRYFSKERIESDLLYIINSGATIVKLVDRTFNANERESMDMMNFIVEHAHEGMVFHMELMAHLISDKFLEFLSTLPKGLFQFEIGVQSSNPETLKAIERVTDLNRLKYVVSKIRSYGNIHQHVDQIAGLPYEDYESFGHSFDFIYGLGAEKHQLGFLKVLRGSKMKADAKKYGIVYSEYPPYEVLKTNYISEFEIMRIKIIEDLVEKFSNEDYFSNTLDYLLKDERPFKFFEDMAIYWEENGYHKVGHNRVDLYKNLFDFLKERDDIDEITELLRLDFFINNRSNPAEYLKPRFIKLEKFHDFLNIESVRNLFSLDMSRPTKFLVKDFRFHKFFLENKERIFGFYYTSNGTISKDITDFIGGDLDEN</sequence>
<evidence type="ECO:0000313" key="9">
    <source>
        <dbReference type="Proteomes" id="UP000245793"/>
    </source>
</evidence>
<dbReference type="InterPro" id="IPR034466">
    <property type="entry name" value="Methyltransferase_Class_B"/>
</dbReference>
<keyword evidence="9" id="KW-1185">Reference proteome</keyword>
<proteinExistence type="predicted"/>
<dbReference type="SFLD" id="SFLDG01082">
    <property type="entry name" value="B12-binding_domain_containing"/>
    <property type="match status" value="1"/>
</dbReference>
<name>A0A2U1E1H9_9FIRM</name>
<feature type="domain" description="Radical SAM core" evidence="7">
    <location>
        <begin position="168"/>
        <end position="395"/>
    </location>
</feature>
<dbReference type="Pfam" id="PF04055">
    <property type="entry name" value="Radical_SAM"/>
    <property type="match status" value="1"/>
</dbReference>
<reference evidence="8 9" key="1">
    <citation type="submission" date="2018-04" db="EMBL/GenBank/DDBJ databases">
        <title>Genomic Encyclopedia of Type Strains, Phase IV (KMG-IV): sequencing the most valuable type-strain genomes for metagenomic binning, comparative biology and taxonomic classification.</title>
        <authorList>
            <person name="Goeker M."/>
        </authorList>
    </citation>
    <scope>NUCLEOTIDE SEQUENCE [LARGE SCALE GENOMIC DNA]</scope>
    <source>
        <strain evidence="8 9">DSM 20705</strain>
    </source>
</reference>
<dbReference type="PANTHER" id="PTHR43409">
    <property type="entry name" value="ANAEROBIC MAGNESIUM-PROTOPORPHYRIN IX MONOMETHYL ESTER CYCLASE-RELATED"/>
    <property type="match status" value="1"/>
</dbReference>
<dbReference type="CDD" id="cd02068">
    <property type="entry name" value="radical_SAM_B12_BD"/>
    <property type="match status" value="1"/>
</dbReference>
<keyword evidence="2" id="KW-0949">S-adenosyl-L-methionine</keyword>
<dbReference type="Gene3D" id="3.40.50.280">
    <property type="entry name" value="Cobalamin-binding domain"/>
    <property type="match status" value="1"/>
</dbReference>
<dbReference type="PROSITE" id="PS51332">
    <property type="entry name" value="B12_BINDING"/>
    <property type="match status" value="1"/>
</dbReference>
<evidence type="ECO:0000313" key="8">
    <source>
        <dbReference type="EMBL" id="PVY93806.1"/>
    </source>
</evidence>
<evidence type="ECO:0000259" key="6">
    <source>
        <dbReference type="PROSITE" id="PS51332"/>
    </source>
</evidence>
<protein>
    <submittedName>
        <fullName evidence="8">B12 binding protein</fullName>
    </submittedName>
</protein>
<accession>A0A2U1E1H9</accession>
<dbReference type="InterPro" id="IPR058240">
    <property type="entry name" value="rSAM_sf"/>
</dbReference>
<dbReference type="AlphaFoldDB" id="A0A2U1E1H9"/>
<dbReference type="PANTHER" id="PTHR43409:SF16">
    <property type="entry name" value="SLR0320 PROTEIN"/>
    <property type="match status" value="1"/>
</dbReference>
<dbReference type="SUPFAM" id="SSF102114">
    <property type="entry name" value="Radical SAM enzymes"/>
    <property type="match status" value="1"/>
</dbReference>
<evidence type="ECO:0000256" key="4">
    <source>
        <dbReference type="ARBA" id="ARBA00023004"/>
    </source>
</evidence>
<comment type="caution">
    <text evidence="8">The sequence shown here is derived from an EMBL/GenBank/DDBJ whole genome shotgun (WGS) entry which is preliminary data.</text>
</comment>
<dbReference type="Pfam" id="PF02310">
    <property type="entry name" value="B12-binding"/>
    <property type="match status" value="1"/>
</dbReference>
<organism evidence="8 9">
    <name type="scientific">Ezakiella coagulans</name>
    <dbReference type="NCBI Taxonomy" id="46507"/>
    <lineage>
        <taxon>Bacteria</taxon>
        <taxon>Bacillati</taxon>
        <taxon>Bacillota</taxon>
        <taxon>Tissierellia</taxon>
        <taxon>Ezakiella</taxon>
    </lineage>
</organism>
<gene>
    <name evidence="8" type="ORF">C7381_10972</name>
</gene>
<dbReference type="InterPro" id="IPR006638">
    <property type="entry name" value="Elp3/MiaA/NifB-like_rSAM"/>
</dbReference>
<comment type="cofactor">
    <cofactor evidence="1">
        <name>[4Fe-4S] cluster</name>
        <dbReference type="ChEBI" id="CHEBI:49883"/>
    </cofactor>
</comment>
<dbReference type="Proteomes" id="UP000245793">
    <property type="component" value="Unassembled WGS sequence"/>
</dbReference>
<dbReference type="GO" id="GO:0031419">
    <property type="term" value="F:cobalamin binding"/>
    <property type="evidence" value="ECO:0007669"/>
    <property type="project" value="InterPro"/>
</dbReference>
<dbReference type="Gene3D" id="3.80.30.20">
    <property type="entry name" value="tm_1862 like domain"/>
    <property type="match status" value="1"/>
</dbReference>
<evidence type="ECO:0000256" key="1">
    <source>
        <dbReference type="ARBA" id="ARBA00001966"/>
    </source>
</evidence>
<evidence type="ECO:0000256" key="3">
    <source>
        <dbReference type="ARBA" id="ARBA00022723"/>
    </source>
</evidence>
<dbReference type="SFLD" id="SFLDG01123">
    <property type="entry name" value="methyltransferase_(Class_B)"/>
    <property type="match status" value="1"/>
</dbReference>
<dbReference type="SMART" id="SM00729">
    <property type="entry name" value="Elp3"/>
    <property type="match status" value="1"/>
</dbReference>
<dbReference type="InterPro" id="IPR023404">
    <property type="entry name" value="rSAM_horseshoe"/>
</dbReference>
<evidence type="ECO:0000256" key="2">
    <source>
        <dbReference type="ARBA" id="ARBA00022691"/>
    </source>
</evidence>
<dbReference type="SFLD" id="SFLDS00029">
    <property type="entry name" value="Radical_SAM"/>
    <property type="match status" value="1"/>
</dbReference>
<evidence type="ECO:0000256" key="5">
    <source>
        <dbReference type="ARBA" id="ARBA00023014"/>
    </source>
</evidence>
<dbReference type="InterPro" id="IPR025288">
    <property type="entry name" value="DUF4080"/>
</dbReference>
<dbReference type="GO" id="GO:0051539">
    <property type="term" value="F:4 iron, 4 sulfur cluster binding"/>
    <property type="evidence" value="ECO:0007669"/>
    <property type="project" value="UniProtKB-KW"/>
</dbReference>